<comment type="similarity">
    <text evidence="4 9 10">Belongs to the HisA/HisF family.</text>
</comment>
<evidence type="ECO:0000256" key="6">
    <source>
        <dbReference type="ARBA" id="ARBA00022605"/>
    </source>
</evidence>
<dbReference type="UniPathway" id="UPA00031">
    <property type="reaction ID" value="UER00009"/>
</dbReference>
<dbReference type="Proteomes" id="UP000031166">
    <property type="component" value="Unassembled WGS sequence"/>
</dbReference>
<evidence type="ECO:0000313" key="13">
    <source>
        <dbReference type="Proteomes" id="UP000031166"/>
    </source>
</evidence>
<comment type="caution">
    <text evidence="12">The sequence shown here is derived from an EMBL/GenBank/DDBJ whole genome shotgun (WGS) entry which is preliminary data.</text>
</comment>
<dbReference type="InterPro" id="IPR023016">
    <property type="entry name" value="HisA/PriA"/>
</dbReference>
<keyword evidence="6 9" id="KW-0028">Amino-acid biosynthesis</keyword>
<feature type="active site" description="Proton donor" evidence="9">
    <location>
        <position position="130"/>
    </location>
</feature>
<evidence type="ECO:0000313" key="12">
    <source>
        <dbReference type="EMBL" id="KIC60416.1"/>
    </source>
</evidence>
<comment type="catalytic activity">
    <reaction evidence="1 9 11">
        <text>1-(5-phospho-beta-D-ribosyl)-5-[(5-phospho-beta-D-ribosylamino)methylideneamino]imidazole-4-carboxamide = 5-[(5-phospho-1-deoxy-D-ribulos-1-ylimino)methylamino]-1-(5-phospho-beta-D-ribosyl)imidazole-4-carboxamide</text>
        <dbReference type="Rhea" id="RHEA:15469"/>
        <dbReference type="ChEBI" id="CHEBI:58435"/>
        <dbReference type="ChEBI" id="CHEBI:58525"/>
        <dbReference type="EC" id="5.3.1.16"/>
    </reaction>
</comment>
<dbReference type="RefSeq" id="WP_039244200.1">
    <property type="nucleotide sequence ID" value="NZ_JWSY01000004.1"/>
</dbReference>
<dbReference type="InterPro" id="IPR006063">
    <property type="entry name" value="HisA_bact_arch"/>
</dbReference>
<dbReference type="PANTHER" id="PTHR43090">
    <property type="entry name" value="1-(5-PHOSPHORIBOSYL)-5-[(5-PHOSPHORIBOSYLAMINO)METHYLIDENEAMINO] IMIDAZOLE-4-CARBOXAMIDE ISOMERASE"/>
    <property type="match status" value="1"/>
</dbReference>
<comment type="pathway">
    <text evidence="3 9 11">Amino-acid biosynthesis; L-histidine biosynthesis; L-histidine from 5-phospho-alpha-D-ribose 1-diphosphate: step 4/9.</text>
</comment>
<organism evidence="12 13">
    <name type="scientific">Brevundimonas nasdae</name>
    <dbReference type="NCBI Taxonomy" id="172043"/>
    <lineage>
        <taxon>Bacteria</taxon>
        <taxon>Pseudomonadati</taxon>
        <taxon>Pseudomonadota</taxon>
        <taxon>Alphaproteobacteria</taxon>
        <taxon>Caulobacterales</taxon>
        <taxon>Caulobacteraceae</taxon>
        <taxon>Brevundimonas</taxon>
    </lineage>
</organism>
<evidence type="ECO:0000256" key="3">
    <source>
        <dbReference type="ARBA" id="ARBA00005133"/>
    </source>
</evidence>
<dbReference type="InterPro" id="IPR011060">
    <property type="entry name" value="RibuloseP-bd_barrel"/>
</dbReference>
<feature type="active site" description="Proton acceptor" evidence="9">
    <location>
        <position position="8"/>
    </location>
</feature>
<proteinExistence type="inferred from homology"/>
<dbReference type="GO" id="GO:0003949">
    <property type="term" value="F:1-(5-phosphoribosyl)-5-[(5-phosphoribosylamino)methylideneamino]imidazole-4-carboxamide isomerase activity"/>
    <property type="evidence" value="ECO:0007669"/>
    <property type="project" value="UniProtKB-UniRule"/>
</dbReference>
<dbReference type="EMBL" id="JWSY01000004">
    <property type="protein sequence ID" value="KIC60416.1"/>
    <property type="molecule type" value="Genomic_DNA"/>
</dbReference>
<comment type="subcellular location">
    <subcellularLocation>
        <location evidence="2 9 11">Cytoplasm</location>
    </subcellularLocation>
</comment>
<dbReference type="FunFam" id="3.20.20.70:FF:000009">
    <property type="entry name" value="1-(5-phosphoribosyl)-5-[(5-phosphoribosylamino)methylideneamino] imidazole-4-carboxamide isomerase"/>
    <property type="match status" value="1"/>
</dbReference>
<evidence type="ECO:0000256" key="7">
    <source>
        <dbReference type="ARBA" id="ARBA00023102"/>
    </source>
</evidence>
<keyword evidence="7 9" id="KW-0368">Histidine biosynthesis</keyword>
<evidence type="ECO:0000256" key="5">
    <source>
        <dbReference type="ARBA" id="ARBA00022490"/>
    </source>
</evidence>
<dbReference type="InterPro" id="IPR044524">
    <property type="entry name" value="Isoase_HisA-like"/>
</dbReference>
<evidence type="ECO:0000256" key="4">
    <source>
        <dbReference type="ARBA" id="ARBA00009667"/>
    </source>
</evidence>
<evidence type="ECO:0000256" key="8">
    <source>
        <dbReference type="ARBA" id="ARBA00023235"/>
    </source>
</evidence>
<dbReference type="EC" id="5.3.1.16" evidence="9 11"/>
<dbReference type="NCBIfam" id="TIGR00007">
    <property type="entry name" value="1-(5-phosphoribosyl)-5-[(5-phosphoribosylamino)methylideneamino]imidazole-4-carboxamide isomerase"/>
    <property type="match status" value="1"/>
</dbReference>
<evidence type="ECO:0000256" key="11">
    <source>
        <dbReference type="RuleBase" id="RU003658"/>
    </source>
</evidence>
<evidence type="ECO:0000256" key="10">
    <source>
        <dbReference type="RuleBase" id="RU003657"/>
    </source>
</evidence>
<evidence type="ECO:0000256" key="9">
    <source>
        <dbReference type="HAMAP-Rule" id="MF_01014"/>
    </source>
</evidence>
<gene>
    <name evidence="9" type="primary">hisA</name>
    <name evidence="12" type="ORF">RM53_02870</name>
</gene>
<dbReference type="CDD" id="cd04732">
    <property type="entry name" value="HisA"/>
    <property type="match status" value="1"/>
</dbReference>
<keyword evidence="8 9" id="KW-0413">Isomerase</keyword>
<dbReference type="HAMAP" id="MF_01014">
    <property type="entry name" value="HisA"/>
    <property type="match status" value="1"/>
</dbReference>
<sequence length="245" mass="26041">MLIYPAIDLKDSVCVRLMHGDFAQVTHYDQQPAARLTTFAAEGAEWIHIVDLDGAEAGEARQHALIGELTQAIDVKVQSGGGVRSADDVKKLLDAGVSRVVVGSLAVTQPEAVAIWLETFGVERITLALDVKIEDDVPVPALKGWTQSSGMTLWEALDRYPKGTAKHLLVTDVGRDGALTGPNLDLLAEIRSRRPDLVLQASGGVSSLDDIAAVKALGCHGAIVGRALYENCFTLPEAIAAAKRA</sequence>
<dbReference type="PANTHER" id="PTHR43090:SF2">
    <property type="entry name" value="1-(5-PHOSPHORIBOSYL)-5-[(5-PHOSPHORIBOSYLAMINO)METHYLIDENEAMINO] IMIDAZOLE-4-CARBOXAMIDE ISOMERASE"/>
    <property type="match status" value="1"/>
</dbReference>
<accession>A0A0B4D1I8</accession>
<protein>
    <recommendedName>
        <fullName evidence="9 11">1-(5-phosphoribosyl)-5-[(5-phosphoribosylamino)methylideneamino] imidazole-4-carboxamide isomerase</fullName>
        <ecNumber evidence="9 11">5.3.1.16</ecNumber>
    </recommendedName>
    <alternativeName>
        <fullName evidence="9">Phosphoribosylformimino-5-aminoimidazole carboxamide ribotide isomerase</fullName>
    </alternativeName>
</protein>
<dbReference type="InterPro" id="IPR006062">
    <property type="entry name" value="His_biosynth"/>
</dbReference>
<dbReference type="Gene3D" id="3.20.20.70">
    <property type="entry name" value="Aldolase class I"/>
    <property type="match status" value="1"/>
</dbReference>
<dbReference type="GO" id="GO:0005737">
    <property type="term" value="C:cytoplasm"/>
    <property type="evidence" value="ECO:0007669"/>
    <property type="project" value="UniProtKB-SubCell"/>
</dbReference>
<dbReference type="GO" id="GO:0000162">
    <property type="term" value="P:L-tryptophan biosynthetic process"/>
    <property type="evidence" value="ECO:0007669"/>
    <property type="project" value="TreeGrafter"/>
</dbReference>
<name>A0A0B4D1I8_9CAUL</name>
<dbReference type="InterPro" id="IPR013785">
    <property type="entry name" value="Aldolase_TIM"/>
</dbReference>
<keyword evidence="5 9" id="KW-0963">Cytoplasm</keyword>
<dbReference type="SUPFAM" id="SSF51366">
    <property type="entry name" value="Ribulose-phoshate binding barrel"/>
    <property type="match status" value="1"/>
</dbReference>
<dbReference type="Pfam" id="PF00977">
    <property type="entry name" value="His_biosynth"/>
    <property type="match status" value="1"/>
</dbReference>
<dbReference type="GO" id="GO:0000105">
    <property type="term" value="P:L-histidine biosynthetic process"/>
    <property type="evidence" value="ECO:0007669"/>
    <property type="project" value="UniProtKB-UniRule"/>
</dbReference>
<evidence type="ECO:0000256" key="2">
    <source>
        <dbReference type="ARBA" id="ARBA00004496"/>
    </source>
</evidence>
<dbReference type="AlphaFoldDB" id="A0A0B4D1I8"/>
<dbReference type="STRING" id="172043.RM53_02870"/>
<evidence type="ECO:0000256" key="1">
    <source>
        <dbReference type="ARBA" id="ARBA00000901"/>
    </source>
</evidence>
<reference evidence="12 13" key="1">
    <citation type="submission" date="2014-12" db="EMBL/GenBank/DDBJ databases">
        <title>Genome sequencing of Brevundimonas nasdae TPW30.</title>
        <authorList>
            <person name="Tan P.W."/>
            <person name="Chan K.-G."/>
        </authorList>
    </citation>
    <scope>NUCLEOTIDE SEQUENCE [LARGE SCALE GENOMIC DNA]</scope>
    <source>
        <strain evidence="12 13">TPW30</strain>
    </source>
</reference>